<keyword evidence="1" id="KW-1133">Transmembrane helix</keyword>
<dbReference type="InParanoid" id="A0A0D2WRF5"/>
<dbReference type="AlphaFoldDB" id="A0A0D2WRF5"/>
<sequence>MPSDSAYSTFELGSGDSEGLLTVRQRRTSRKTIALVAAVCLAAALAAVIAVTTSSSGDSNNAKPHTGDNAQDPPAVLTALQASILDTTTKTLTLSATTVNNATLFGQLATATSTDPNGSIVLTSAGCTFIGLDSFPTLLCQGSGNLLGVSGTFSFLATVLSISTAELGFGLSATIGSGYSIAQGVQFAQMPADSWFTQVSVSAKGRGSVNASTTAFAIGTYSFVAGVVVKVEGALATGNSLAGLERLNRTFTQSTFDLLATFPLNNPQAATAEIDIDVELHFRNALNILGTQVDVTLTGVSATPAVDIQTLLTLQLTTNPAVSFVASTTWDSTTNTLTFAGQLLASWNPVKWISLATATLNFVVDTSNANTDNLGSTLTSFNFDGAASFPFQTTGQGASHLYLTGSNNFQDWTLVVSVDLATGDSTQLPTLLSTALGGASLGDNTLADFTLNTASVVLTITTNAGATRGLTFVADVKVASGSQQRQLLTPVLGDGSADFSLSVYGPIFDNLQVSSVTVDFLANLVQITPVVSYAKVDVGFSVGRTNGVHASLDLTLALKSNPQPVVFAVSADWTSSTNQFTFSGALASAWVAPFGLQWLTLSPISVALVVNTATPSLVSLSFDGKASITFASSAILNSYDIHLAGTNDFSDVVCELVVKVDSLSNAVNTIAGRASGTPAATDDLAFSSADITLVINTAAYTDSTTGRAYLPGLTLELDVITILKPSSLFTKMSTIKADADTVQFWFSMYLPVFGDMTKGLAFTLGTTTIPVKPNVNFDGFSLTIDIAVPSTVTITTGASVLFAKQSDWLTFDIGGTFSSDAEVTVQGSMAGEWANIAGLKGFDITNPWIEIGFGPSGITAFGVGGEITIGGVVIDINGFVDITNPVNVFFMTEVATLAFADVTRAFNNAQQDSTYPAIDVTTVPGSMNFQGVSFAIAPVTQDFVVNDIIIHFVEGVSLNASIGLIGIDHMAVSMVTDWDPLHPNFEFAIDLSFANLTTAFNMFMDALLPPHYLRPDSLVDDWEKFISDLSYIIPQLTALSIENLSMSNLAHGIFPTMSMTLQIYNQPHSVTFDLASLSQLVVSFGDMLKDGLIDLRKLLGIPDCIISTDCPSGQHCSHKKGSAWQCVSEVPSGSGNVPIFGPVTCVSSADCQGSPTGSCCQNGECVKNNVGTTFCGYCDFGGCNDPASGCIFGICTGCVTDLDCYWSGSAGHHCSSGMCVA</sequence>
<keyword evidence="1" id="KW-0472">Membrane</keyword>
<proteinExistence type="predicted"/>
<gene>
    <name evidence="2" type="ORF">CAOG_005111</name>
</gene>
<dbReference type="RefSeq" id="XP_004346796.1">
    <property type="nucleotide sequence ID" value="XM_004346746.2"/>
</dbReference>
<reference evidence="3" key="1">
    <citation type="submission" date="2011-02" db="EMBL/GenBank/DDBJ databases">
        <title>The Genome Sequence of Capsaspora owczarzaki ATCC 30864.</title>
        <authorList>
            <person name="Russ C."/>
            <person name="Cuomo C."/>
            <person name="Burger G."/>
            <person name="Gray M.W."/>
            <person name="Holland P.W.H."/>
            <person name="King N."/>
            <person name="Lang F.B.F."/>
            <person name="Roger A.J."/>
            <person name="Ruiz-Trillo I."/>
            <person name="Young S.K."/>
            <person name="Zeng Q."/>
            <person name="Gargeya S."/>
            <person name="Alvarado L."/>
            <person name="Berlin A."/>
            <person name="Chapman S.B."/>
            <person name="Chen Z."/>
            <person name="Freedman E."/>
            <person name="Gellesch M."/>
            <person name="Goldberg J."/>
            <person name="Griggs A."/>
            <person name="Gujja S."/>
            <person name="Heilman E."/>
            <person name="Heiman D."/>
            <person name="Howarth C."/>
            <person name="Mehta T."/>
            <person name="Neiman D."/>
            <person name="Pearson M."/>
            <person name="Roberts A."/>
            <person name="Saif S."/>
            <person name="Shea T."/>
            <person name="Shenoy N."/>
            <person name="Sisk P."/>
            <person name="Stolte C."/>
            <person name="Sykes S."/>
            <person name="White J."/>
            <person name="Yandava C."/>
            <person name="Haas B."/>
            <person name="Nusbaum C."/>
            <person name="Birren B."/>
        </authorList>
    </citation>
    <scope>NUCLEOTIDE SEQUENCE</scope>
    <source>
        <strain evidence="3">ATCC 30864</strain>
    </source>
</reference>
<keyword evidence="1" id="KW-0812">Transmembrane</keyword>
<keyword evidence="3" id="KW-1185">Reference proteome</keyword>
<dbReference type="Proteomes" id="UP000008743">
    <property type="component" value="Unassembled WGS sequence"/>
</dbReference>
<organism evidence="2 3">
    <name type="scientific">Capsaspora owczarzaki (strain ATCC 30864)</name>
    <dbReference type="NCBI Taxonomy" id="595528"/>
    <lineage>
        <taxon>Eukaryota</taxon>
        <taxon>Filasterea</taxon>
        <taxon>Capsaspora</taxon>
    </lineage>
</organism>
<name>A0A0D2WRF5_CAPO3</name>
<feature type="transmembrane region" description="Helical" evidence="1">
    <location>
        <begin position="33"/>
        <end position="51"/>
    </location>
</feature>
<evidence type="ECO:0000256" key="1">
    <source>
        <dbReference type="SAM" id="Phobius"/>
    </source>
</evidence>
<protein>
    <submittedName>
        <fullName evidence="2">Uncharacterized protein</fullName>
    </submittedName>
</protein>
<evidence type="ECO:0000313" key="2">
    <source>
        <dbReference type="EMBL" id="KJE94475.1"/>
    </source>
</evidence>
<evidence type="ECO:0000313" key="3">
    <source>
        <dbReference type="Proteomes" id="UP000008743"/>
    </source>
</evidence>
<accession>A0A0D2WRF5</accession>
<dbReference type="EMBL" id="KE346367">
    <property type="protein sequence ID" value="KJE94475.1"/>
    <property type="molecule type" value="Genomic_DNA"/>
</dbReference>